<evidence type="ECO:0000313" key="1">
    <source>
        <dbReference type="EMBL" id="VDK27591.1"/>
    </source>
</evidence>
<sequence>MGAFWNFLQESVLEGLSDKTATNQTISGSDKNKHNDMIRVRGEKRVVKREKRSMKSVMYSKAEVKNASACNPASGAAIETIKKHPWSKRAVAKALNVATRHEQSQPRCWALI</sequence>
<name>A0A183CUQ3_9BILA</name>
<keyword evidence="2" id="KW-1185">Reference proteome</keyword>
<reference evidence="1 2" key="2">
    <citation type="submission" date="2018-11" db="EMBL/GenBank/DDBJ databases">
        <authorList>
            <consortium name="Pathogen Informatics"/>
        </authorList>
    </citation>
    <scope>NUCLEOTIDE SEQUENCE [LARGE SCALE GENOMIC DNA]</scope>
</reference>
<gene>
    <name evidence="1" type="ORF">GPUH_LOCUS194</name>
</gene>
<accession>A0A183CUQ3</accession>
<dbReference type="EMBL" id="UYRT01000147">
    <property type="protein sequence ID" value="VDK27591.1"/>
    <property type="molecule type" value="Genomic_DNA"/>
</dbReference>
<dbReference type="WBParaSite" id="GPUH_0000019301-mRNA-1">
    <property type="protein sequence ID" value="GPUH_0000019301-mRNA-1"/>
    <property type="gene ID" value="GPUH_0000019301"/>
</dbReference>
<protein>
    <submittedName>
        <fullName evidence="3">H15 domain-containing protein</fullName>
    </submittedName>
</protein>
<dbReference type="AlphaFoldDB" id="A0A183CUQ3"/>
<organism evidence="3">
    <name type="scientific">Gongylonema pulchrum</name>
    <dbReference type="NCBI Taxonomy" id="637853"/>
    <lineage>
        <taxon>Eukaryota</taxon>
        <taxon>Metazoa</taxon>
        <taxon>Ecdysozoa</taxon>
        <taxon>Nematoda</taxon>
        <taxon>Chromadorea</taxon>
        <taxon>Rhabditida</taxon>
        <taxon>Spirurina</taxon>
        <taxon>Spiruromorpha</taxon>
        <taxon>Spiruroidea</taxon>
        <taxon>Gongylonematidae</taxon>
        <taxon>Gongylonema</taxon>
    </lineage>
</organism>
<evidence type="ECO:0000313" key="2">
    <source>
        <dbReference type="Proteomes" id="UP000271098"/>
    </source>
</evidence>
<reference evidence="3" key="1">
    <citation type="submission" date="2016-06" db="UniProtKB">
        <authorList>
            <consortium name="WormBaseParasite"/>
        </authorList>
    </citation>
    <scope>IDENTIFICATION</scope>
</reference>
<proteinExistence type="predicted"/>
<evidence type="ECO:0000313" key="3">
    <source>
        <dbReference type="WBParaSite" id="GPUH_0000019301-mRNA-1"/>
    </source>
</evidence>
<dbReference type="Proteomes" id="UP000271098">
    <property type="component" value="Unassembled WGS sequence"/>
</dbReference>